<evidence type="ECO:0000313" key="1">
    <source>
        <dbReference type="EMBL" id="KAI9909557.1"/>
    </source>
</evidence>
<gene>
    <name evidence="1" type="ORF">PsorP6_014587</name>
</gene>
<sequence length="98" mass="10945">MCGFEHGNGFHCEQPASIALPHQTPSLQPKSRPLILANWCGKIVGIDSAALLFVPLRSHNSDVRQQIRRTRSNILIDVLCVFQANQFHLINNESSKVL</sequence>
<dbReference type="Proteomes" id="UP001163321">
    <property type="component" value="Chromosome 7"/>
</dbReference>
<comment type="caution">
    <text evidence="1">The sequence shown here is derived from an EMBL/GenBank/DDBJ whole genome shotgun (WGS) entry which is preliminary data.</text>
</comment>
<keyword evidence="2" id="KW-1185">Reference proteome</keyword>
<reference evidence="1 2" key="1">
    <citation type="journal article" date="2022" name="bioRxiv">
        <title>The genome of the oomycete Peronosclerospora sorghi, a cosmopolitan pathogen of maize and sorghum, is inflated with dispersed pseudogenes.</title>
        <authorList>
            <person name="Fletcher K."/>
            <person name="Martin F."/>
            <person name="Isakeit T."/>
            <person name="Cavanaugh K."/>
            <person name="Magill C."/>
            <person name="Michelmore R."/>
        </authorList>
    </citation>
    <scope>NUCLEOTIDE SEQUENCE [LARGE SCALE GENOMIC DNA]</scope>
    <source>
        <strain evidence="1">P6</strain>
    </source>
</reference>
<organism evidence="1 2">
    <name type="scientific">Peronosclerospora sorghi</name>
    <dbReference type="NCBI Taxonomy" id="230839"/>
    <lineage>
        <taxon>Eukaryota</taxon>
        <taxon>Sar</taxon>
        <taxon>Stramenopiles</taxon>
        <taxon>Oomycota</taxon>
        <taxon>Peronosporomycetes</taxon>
        <taxon>Peronosporales</taxon>
        <taxon>Peronosporaceae</taxon>
        <taxon>Peronosclerospora</taxon>
    </lineage>
</organism>
<dbReference type="EMBL" id="CM047586">
    <property type="protein sequence ID" value="KAI9909557.1"/>
    <property type="molecule type" value="Genomic_DNA"/>
</dbReference>
<name>A0ACC0VTE7_9STRA</name>
<protein>
    <submittedName>
        <fullName evidence="1">Uncharacterized protein</fullName>
    </submittedName>
</protein>
<proteinExistence type="predicted"/>
<evidence type="ECO:0000313" key="2">
    <source>
        <dbReference type="Proteomes" id="UP001163321"/>
    </source>
</evidence>
<accession>A0ACC0VTE7</accession>